<dbReference type="EMBL" id="AUZX01010773">
    <property type="protein sequence ID" value="EQD46287.1"/>
    <property type="molecule type" value="Genomic_DNA"/>
</dbReference>
<proteinExistence type="predicted"/>
<gene>
    <name evidence="2" type="ORF">B1A_14670</name>
</gene>
<name>T0ZP50_9ZZZZ</name>
<feature type="domain" description="DUF4159" evidence="1">
    <location>
        <begin position="82"/>
        <end position="165"/>
    </location>
</feature>
<reference evidence="2" key="2">
    <citation type="journal article" date="2014" name="ISME J.">
        <title>Microbial stratification in low pH oxic and suboxic macroscopic growths along an acid mine drainage.</title>
        <authorList>
            <person name="Mendez-Garcia C."/>
            <person name="Mesa V."/>
            <person name="Sprenger R.R."/>
            <person name="Richter M."/>
            <person name="Diez M.S."/>
            <person name="Solano J."/>
            <person name="Bargiela R."/>
            <person name="Golyshina O.V."/>
            <person name="Manteca A."/>
            <person name="Ramos J.L."/>
            <person name="Gallego J.R."/>
            <person name="Llorente I."/>
            <person name="Martins Dos Santos V.A."/>
            <person name="Jensen O.N."/>
            <person name="Pelaez A.I."/>
            <person name="Sanchez J."/>
            <person name="Ferrer M."/>
        </authorList>
    </citation>
    <scope>NUCLEOTIDE SEQUENCE</scope>
</reference>
<sequence>GEHIQTQDNMYYLYGLERVGLASGLRRIGTVNWYRLGAGIILKDQNRITGAWTLYVLNQPSDVISTAYAMLFLTRGLNPIVLNKLQYNGPWNARPRDDYNVTQWLSATFEQTLNWQSVPVESNARNWLDAPVLLITGHGNPHFTSADINKFKWFMNHGGVIFSSADGNSKT</sequence>
<feature type="non-terminal residue" evidence="2">
    <location>
        <position position="1"/>
    </location>
</feature>
<reference evidence="2" key="1">
    <citation type="submission" date="2013-08" db="EMBL/GenBank/DDBJ databases">
        <authorList>
            <person name="Mendez C."/>
            <person name="Richter M."/>
            <person name="Ferrer M."/>
            <person name="Sanchez J."/>
        </authorList>
    </citation>
    <scope>NUCLEOTIDE SEQUENCE</scope>
</reference>
<dbReference type="Pfam" id="PF13709">
    <property type="entry name" value="DUF4159"/>
    <property type="match status" value="1"/>
</dbReference>
<evidence type="ECO:0000259" key="1">
    <source>
        <dbReference type="Pfam" id="PF13709"/>
    </source>
</evidence>
<dbReference type="AlphaFoldDB" id="T0ZP50"/>
<evidence type="ECO:0000313" key="2">
    <source>
        <dbReference type="EMBL" id="EQD46287.1"/>
    </source>
</evidence>
<comment type="caution">
    <text evidence="2">The sequence shown here is derived from an EMBL/GenBank/DDBJ whole genome shotgun (WGS) entry which is preliminary data.</text>
</comment>
<organism evidence="2">
    <name type="scientific">mine drainage metagenome</name>
    <dbReference type="NCBI Taxonomy" id="410659"/>
    <lineage>
        <taxon>unclassified sequences</taxon>
        <taxon>metagenomes</taxon>
        <taxon>ecological metagenomes</taxon>
    </lineage>
</organism>
<accession>T0ZP50</accession>
<dbReference type="Gene3D" id="3.40.50.12140">
    <property type="entry name" value="Domain of unknown function DUF4159"/>
    <property type="match status" value="1"/>
</dbReference>
<protein>
    <recommendedName>
        <fullName evidence="1">DUF4159 domain-containing protein</fullName>
    </recommendedName>
</protein>
<feature type="non-terminal residue" evidence="2">
    <location>
        <position position="171"/>
    </location>
</feature>
<dbReference type="InterPro" id="IPR025297">
    <property type="entry name" value="DUF4159"/>
</dbReference>